<dbReference type="Proteomes" id="UP001529369">
    <property type="component" value="Unassembled WGS sequence"/>
</dbReference>
<dbReference type="Gene3D" id="1.10.10.10">
    <property type="entry name" value="Winged helix-like DNA-binding domain superfamily/Winged helix DNA-binding domain"/>
    <property type="match status" value="1"/>
</dbReference>
<organism evidence="2 3">
    <name type="scientific">Paeniroseomonas aquatica</name>
    <dbReference type="NCBI Taxonomy" id="373043"/>
    <lineage>
        <taxon>Bacteria</taxon>
        <taxon>Pseudomonadati</taxon>
        <taxon>Pseudomonadota</taxon>
        <taxon>Alphaproteobacteria</taxon>
        <taxon>Acetobacterales</taxon>
        <taxon>Acetobacteraceae</taxon>
        <taxon>Paeniroseomonas</taxon>
    </lineage>
</organism>
<proteinExistence type="predicted"/>
<evidence type="ECO:0000256" key="1">
    <source>
        <dbReference type="ARBA" id="ARBA00023125"/>
    </source>
</evidence>
<dbReference type="EMBL" id="JAUFPN010000203">
    <property type="protein sequence ID" value="MDN3568107.1"/>
    <property type="molecule type" value="Genomic_DNA"/>
</dbReference>
<sequence>MRLTLHTDYALRLLMLLAMEPGRLHTIEEVARRHGISRNHLMKVTQTLAQSGFVESLRGRGGGLRLARPAAAIALGEVVRATEDSFALVECFDPARNACVLATGCGLRGPIEEALAAFLAVLDRHSLADLLGNPGTLRQMRRLLPEDAP</sequence>
<keyword evidence="3" id="KW-1185">Reference proteome</keyword>
<protein>
    <submittedName>
        <fullName evidence="2">Rrf2 family transcriptional regulator</fullName>
    </submittedName>
</protein>
<dbReference type="PANTHER" id="PTHR33221">
    <property type="entry name" value="WINGED HELIX-TURN-HELIX TRANSCRIPTIONAL REGULATOR, RRF2 FAMILY"/>
    <property type="match status" value="1"/>
</dbReference>
<dbReference type="NCBIfam" id="TIGR00738">
    <property type="entry name" value="rrf2_super"/>
    <property type="match status" value="1"/>
</dbReference>
<evidence type="ECO:0000313" key="3">
    <source>
        <dbReference type="Proteomes" id="UP001529369"/>
    </source>
</evidence>
<gene>
    <name evidence="2" type="ORF">QWZ14_27310</name>
</gene>
<comment type="caution">
    <text evidence="2">The sequence shown here is derived from an EMBL/GenBank/DDBJ whole genome shotgun (WGS) entry which is preliminary data.</text>
</comment>
<evidence type="ECO:0000313" key="2">
    <source>
        <dbReference type="EMBL" id="MDN3568107.1"/>
    </source>
</evidence>
<name>A0ABT8AEC5_9PROT</name>
<dbReference type="PROSITE" id="PS51197">
    <property type="entry name" value="HTH_RRF2_2"/>
    <property type="match status" value="1"/>
</dbReference>
<dbReference type="InterPro" id="IPR036390">
    <property type="entry name" value="WH_DNA-bd_sf"/>
</dbReference>
<dbReference type="SUPFAM" id="SSF46785">
    <property type="entry name" value="Winged helix' DNA-binding domain"/>
    <property type="match status" value="1"/>
</dbReference>
<dbReference type="RefSeq" id="WP_290320209.1">
    <property type="nucleotide sequence ID" value="NZ_JAUFPN010000203.1"/>
</dbReference>
<dbReference type="InterPro" id="IPR036388">
    <property type="entry name" value="WH-like_DNA-bd_sf"/>
</dbReference>
<dbReference type="Pfam" id="PF02082">
    <property type="entry name" value="Rrf2"/>
    <property type="match status" value="1"/>
</dbReference>
<reference evidence="3" key="1">
    <citation type="journal article" date="2019" name="Int. J. Syst. Evol. Microbiol.">
        <title>The Global Catalogue of Microorganisms (GCM) 10K type strain sequencing project: providing services to taxonomists for standard genome sequencing and annotation.</title>
        <authorList>
            <consortium name="The Broad Institute Genomics Platform"/>
            <consortium name="The Broad Institute Genome Sequencing Center for Infectious Disease"/>
            <person name="Wu L."/>
            <person name="Ma J."/>
        </authorList>
    </citation>
    <scope>NUCLEOTIDE SEQUENCE [LARGE SCALE GENOMIC DNA]</scope>
    <source>
        <strain evidence="3">CECT 7131</strain>
    </source>
</reference>
<dbReference type="PANTHER" id="PTHR33221:SF4">
    <property type="entry name" value="HTH-TYPE TRANSCRIPTIONAL REPRESSOR NSRR"/>
    <property type="match status" value="1"/>
</dbReference>
<dbReference type="InterPro" id="IPR000944">
    <property type="entry name" value="Tscrpt_reg_Rrf2"/>
</dbReference>
<keyword evidence="1" id="KW-0238">DNA-binding</keyword>
<accession>A0ABT8AEC5</accession>